<evidence type="ECO:0000313" key="3">
    <source>
        <dbReference type="EMBL" id="MBM7704771.1"/>
    </source>
</evidence>
<protein>
    <submittedName>
        <fullName evidence="3">Chemotaxis protein CheX</fullName>
    </submittedName>
</protein>
<organism evidence="3 4">
    <name type="scientific">Priestia iocasae</name>
    <dbReference type="NCBI Taxonomy" id="2291674"/>
    <lineage>
        <taxon>Bacteria</taxon>
        <taxon>Bacillati</taxon>
        <taxon>Bacillota</taxon>
        <taxon>Bacilli</taxon>
        <taxon>Bacillales</taxon>
        <taxon>Bacillaceae</taxon>
        <taxon>Priestia</taxon>
    </lineage>
</organism>
<proteinExistence type="predicted"/>
<sequence>MNISDSLPQLLKQAILSFQTSIPVSMSIEAAVTPFDQYAKSQTVSVQIIGDLHATLTIVGEEQTFSKIAQMMFGMELQQEMLSSFTCELGNMMAGSLASEAISFQLHVDITPPSLHEDTITQPSSVVTLPVKCEDSGYLHVSLLPLSS</sequence>
<comment type="caution">
    <text evidence="3">The sequence shown here is derived from an EMBL/GenBank/DDBJ whole genome shotgun (WGS) entry which is preliminary data.</text>
</comment>
<dbReference type="Gene3D" id="3.40.1550.10">
    <property type="entry name" value="CheC-like"/>
    <property type="match status" value="1"/>
</dbReference>
<feature type="domain" description="Chemotaxis phosphatase CheX-like" evidence="2">
    <location>
        <begin position="43"/>
        <end position="119"/>
    </location>
</feature>
<name>A0ABS2QZ63_9BACI</name>
<dbReference type="Pfam" id="PF13690">
    <property type="entry name" value="CheX"/>
    <property type="match status" value="1"/>
</dbReference>
<evidence type="ECO:0000313" key="4">
    <source>
        <dbReference type="Proteomes" id="UP000809829"/>
    </source>
</evidence>
<keyword evidence="1" id="KW-0145">Chemotaxis</keyword>
<dbReference type="InterPro" id="IPR028051">
    <property type="entry name" value="CheX-like_dom"/>
</dbReference>
<evidence type="ECO:0000256" key="1">
    <source>
        <dbReference type="ARBA" id="ARBA00022500"/>
    </source>
</evidence>
<evidence type="ECO:0000259" key="2">
    <source>
        <dbReference type="Pfam" id="PF13690"/>
    </source>
</evidence>
<keyword evidence="4" id="KW-1185">Reference proteome</keyword>
<dbReference type="InterPro" id="IPR028976">
    <property type="entry name" value="CheC-like_sf"/>
</dbReference>
<accession>A0ABS2QZ63</accession>
<dbReference type="RefSeq" id="WP_205188767.1">
    <property type="nucleotide sequence ID" value="NZ_JAFBFC010000008.1"/>
</dbReference>
<dbReference type="Proteomes" id="UP000809829">
    <property type="component" value="Unassembled WGS sequence"/>
</dbReference>
<dbReference type="SUPFAM" id="SSF103039">
    <property type="entry name" value="CheC-like"/>
    <property type="match status" value="1"/>
</dbReference>
<reference evidence="3 4" key="1">
    <citation type="submission" date="2021-01" db="EMBL/GenBank/DDBJ databases">
        <title>Genomic Encyclopedia of Type Strains, Phase IV (KMG-IV): sequencing the most valuable type-strain genomes for metagenomic binning, comparative biology and taxonomic classification.</title>
        <authorList>
            <person name="Goeker M."/>
        </authorList>
    </citation>
    <scope>NUCLEOTIDE SEQUENCE [LARGE SCALE GENOMIC DNA]</scope>
    <source>
        <strain evidence="3 4">DSM 104297</strain>
    </source>
</reference>
<gene>
    <name evidence="3" type="ORF">JOC83_003630</name>
</gene>
<dbReference type="EMBL" id="JAFBFC010000008">
    <property type="protein sequence ID" value="MBM7704771.1"/>
    <property type="molecule type" value="Genomic_DNA"/>
</dbReference>